<dbReference type="AlphaFoldDB" id="A0A158KP57"/>
<dbReference type="Proteomes" id="UP000054925">
    <property type="component" value="Unassembled WGS sequence"/>
</dbReference>
<sequence length="47" mass="5154">MVLTVQYSPTSSFKMSAKADASWTSQKTNGSYAPSIFTVILPRMPNI</sequence>
<keyword evidence="2" id="KW-1185">Reference proteome</keyword>
<organism evidence="1 2">
    <name type="scientific">Caballeronia terrestris</name>
    <dbReference type="NCBI Taxonomy" id="1226301"/>
    <lineage>
        <taxon>Bacteria</taxon>
        <taxon>Pseudomonadati</taxon>
        <taxon>Pseudomonadota</taxon>
        <taxon>Betaproteobacteria</taxon>
        <taxon>Burkholderiales</taxon>
        <taxon>Burkholderiaceae</taxon>
        <taxon>Caballeronia</taxon>
    </lineage>
</organism>
<name>A0A158KP57_9BURK</name>
<gene>
    <name evidence="1" type="ORF">AWB67_06260</name>
</gene>
<proteinExistence type="predicted"/>
<comment type="caution">
    <text evidence="1">The sequence shown here is derived from an EMBL/GenBank/DDBJ whole genome shotgun (WGS) entry which is preliminary data.</text>
</comment>
<protein>
    <submittedName>
        <fullName evidence="1">Uncharacterized protein</fullName>
    </submittedName>
</protein>
<dbReference type="EMBL" id="FCOL02000085">
    <property type="protein sequence ID" value="SAL82912.1"/>
    <property type="molecule type" value="Genomic_DNA"/>
</dbReference>
<reference evidence="1" key="1">
    <citation type="submission" date="2016-01" db="EMBL/GenBank/DDBJ databases">
        <authorList>
            <person name="Peeters C."/>
        </authorList>
    </citation>
    <scope>NUCLEOTIDE SEQUENCE [LARGE SCALE GENOMIC DNA]</scope>
    <source>
        <strain evidence="1">LMG 22937</strain>
    </source>
</reference>
<accession>A0A158KP57</accession>
<evidence type="ECO:0000313" key="1">
    <source>
        <dbReference type="EMBL" id="SAL82912.1"/>
    </source>
</evidence>
<evidence type="ECO:0000313" key="2">
    <source>
        <dbReference type="Proteomes" id="UP000054925"/>
    </source>
</evidence>